<dbReference type="InterPro" id="IPR036390">
    <property type="entry name" value="WH_DNA-bd_sf"/>
</dbReference>
<dbReference type="SUPFAM" id="SSF53850">
    <property type="entry name" value="Periplasmic binding protein-like II"/>
    <property type="match status" value="1"/>
</dbReference>
<dbReference type="InterPro" id="IPR024370">
    <property type="entry name" value="PBP_domain"/>
</dbReference>
<dbReference type="Gene3D" id="1.10.10.10">
    <property type="entry name" value="Winged helix-like DNA-binding domain superfamily/Winged helix DNA-binding domain"/>
    <property type="match status" value="1"/>
</dbReference>
<gene>
    <name evidence="2" type="ORF">LCGC14_1448770</name>
</gene>
<dbReference type="Pfam" id="PF12727">
    <property type="entry name" value="PBP_like"/>
    <property type="match status" value="1"/>
</dbReference>
<dbReference type="PANTHER" id="PTHR38431">
    <property type="entry name" value="BLL2305 PROTEIN"/>
    <property type="match status" value="1"/>
</dbReference>
<feature type="domain" description="PBP" evidence="1">
    <location>
        <begin position="137"/>
        <end position="326"/>
    </location>
</feature>
<dbReference type="SUPFAM" id="SSF46785">
    <property type="entry name" value="Winged helix' DNA-binding domain"/>
    <property type="match status" value="1"/>
</dbReference>
<name>A0A0F9JJ51_9ZZZZ</name>
<proteinExistence type="predicted"/>
<evidence type="ECO:0000259" key="1">
    <source>
        <dbReference type="Pfam" id="PF12727"/>
    </source>
</evidence>
<organism evidence="2">
    <name type="scientific">marine sediment metagenome</name>
    <dbReference type="NCBI Taxonomy" id="412755"/>
    <lineage>
        <taxon>unclassified sequences</taxon>
        <taxon>metagenomes</taxon>
        <taxon>ecological metagenomes</taxon>
    </lineage>
</organism>
<reference evidence="2" key="1">
    <citation type="journal article" date="2015" name="Nature">
        <title>Complex archaea that bridge the gap between prokaryotes and eukaryotes.</title>
        <authorList>
            <person name="Spang A."/>
            <person name="Saw J.H."/>
            <person name="Jorgensen S.L."/>
            <person name="Zaremba-Niedzwiedzka K."/>
            <person name="Martijn J."/>
            <person name="Lind A.E."/>
            <person name="van Eijk R."/>
            <person name="Schleper C."/>
            <person name="Guy L."/>
            <person name="Ettema T.J."/>
        </authorList>
    </citation>
    <scope>NUCLEOTIDE SEQUENCE</scope>
</reference>
<dbReference type="AlphaFoldDB" id="A0A0F9JJ51"/>
<sequence>MDIKIDFHWQLTQHGTEYQIDDVLFQMLEAIEQEGSLKQATDKLGISYRFAWGLLNKWQHLLGQPLVIMERGRGARLGIVGEKLMHAKRHLNASFSPELDNFSTELKREFEAILDHIPRDSFKIYTSHGLAVGALRELINQQSNFKLDLHYHGSLESLKALKAGDCHIAGFHLPIGDLRKHLMGGYLKILNEDQHQLIYVVRRNQGLMMPTGNPKGIKGLHSLLEDDIQFINRQTGSGTRTLLDELLLESTISSDEIKGFQHEEFTHMAVAAMVASGAADVGFGIAPIADKFNLEFLPLVWEHYCLAVPRILVEDPRVKAIIQLLKSNTFHQQVEDFKGYDTDRSGELVSFDEIF</sequence>
<accession>A0A0F9JJ51</accession>
<dbReference type="EMBL" id="LAZR01009955">
    <property type="protein sequence ID" value="KKM69633.1"/>
    <property type="molecule type" value="Genomic_DNA"/>
</dbReference>
<dbReference type="PANTHER" id="PTHR38431:SF1">
    <property type="entry name" value="BLL2305 PROTEIN"/>
    <property type="match status" value="1"/>
</dbReference>
<protein>
    <recommendedName>
        <fullName evidence="1">PBP domain-containing protein</fullName>
    </recommendedName>
</protein>
<comment type="caution">
    <text evidence="2">The sequence shown here is derived from an EMBL/GenBank/DDBJ whole genome shotgun (WGS) entry which is preliminary data.</text>
</comment>
<evidence type="ECO:0000313" key="2">
    <source>
        <dbReference type="EMBL" id="KKM69633.1"/>
    </source>
</evidence>
<dbReference type="InterPro" id="IPR036388">
    <property type="entry name" value="WH-like_DNA-bd_sf"/>
</dbReference>